<accession>A0A165GZH3</accession>
<dbReference type="InterPro" id="IPR011989">
    <property type="entry name" value="ARM-like"/>
</dbReference>
<dbReference type="PANTHER" id="PTHR10957">
    <property type="entry name" value="RAP1 GTPASE-GDP DISSOCIATION STIMULATOR 1"/>
    <property type="match status" value="1"/>
</dbReference>
<dbReference type="PROSITE" id="PS50176">
    <property type="entry name" value="ARM_REPEAT"/>
    <property type="match status" value="1"/>
</dbReference>
<dbReference type="OrthoDB" id="26149at2759"/>
<evidence type="ECO:0000256" key="2">
    <source>
        <dbReference type="ARBA" id="ARBA00004240"/>
    </source>
</evidence>
<evidence type="ECO:0000256" key="1">
    <source>
        <dbReference type="ARBA" id="ARBA00004173"/>
    </source>
</evidence>
<feature type="repeat" description="ARM" evidence="7">
    <location>
        <begin position="422"/>
        <end position="460"/>
    </location>
</feature>
<evidence type="ECO:0000256" key="6">
    <source>
        <dbReference type="ARBA" id="ARBA00023128"/>
    </source>
</evidence>
<dbReference type="InterPro" id="IPR000225">
    <property type="entry name" value="Armadillo"/>
</dbReference>
<evidence type="ECO:0000313" key="10">
    <source>
        <dbReference type="Proteomes" id="UP000076632"/>
    </source>
</evidence>
<reference evidence="9 10" key="1">
    <citation type="journal article" date="2016" name="Fungal Biol.">
        <title>The genome of Xylona heveae provides a window into fungal endophytism.</title>
        <authorList>
            <person name="Gazis R."/>
            <person name="Kuo A."/>
            <person name="Riley R."/>
            <person name="LaButti K."/>
            <person name="Lipzen A."/>
            <person name="Lin J."/>
            <person name="Amirebrahimi M."/>
            <person name="Hesse C.N."/>
            <person name="Spatafora J.W."/>
            <person name="Henrissat B."/>
            <person name="Hainaut M."/>
            <person name="Grigoriev I.V."/>
            <person name="Hibbett D.S."/>
        </authorList>
    </citation>
    <scope>NUCLEOTIDE SEQUENCE [LARGE SCALE GENOMIC DNA]</scope>
    <source>
        <strain evidence="9 10">TC161</strain>
    </source>
</reference>
<dbReference type="Proteomes" id="UP000076632">
    <property type="component" value="Unassembled WGS sequence"/>
</dbReference>
<keyword evidence="10" id="KW-1185">Reference proteome</keyword>
<dbReference type="AlphaFoldDB" id="A0A165GZH3"/>
<keyword evidence="6" id="KW-0496">Mitochondrion</keyword>
<dbReference type="InterPro" id="IPR040144">
    <property type="entry name" value="RAP1GDS1"/>
</dbReference>
<dbReference type="GO" id="GO:0005783">
    <property type="term" value="C:endoplasmic reticulum"/>
    <property type="evidence" value="ECO:0007669"/>
    <property type="project" value="UniProtKB-SubCell"/>
</dbReference>
<dbReference type="RefSeq" id="XP_018188350.1">
    <property type="nucleotide sequence ID" value="XM_018329136.1"/>
</dbReference>
<proteinExistence type="predicted"/>
<dbReference type="SUPFAM" id="SSF48371">
    <property type="entry name" value="ARM repeat"/>
    <property type="match status" value="1"/>
</dbReference>
<dbReference type="EMBL" id="KV407458">
    <property type="protein sequence ID" value="KZF22795.1"/>
    <property type="molecule type" value="Genomic_DNA"/>
</dbReference>
<evidence type="ECO:0000256" key="7">
    <source>
        <dbReference type="PROSITE-ProRule" id="PRU00259"/>
    </source>
</evidence>
<dbReference type="OMA" id="WRLPYGD"/>
<evidence type="ECO:0000313" key="9">
    <source>
        <dbReference type="EMBL" id="KZF22795.1"/>
    </source>
</evidence>
<evidence type="ECO:0000256" key="4">
    <source>
        <dbReference type="ARBA" id="ARBA00022490"/>
    </source>
</evidence>
<sequence>MEQLFTPPNSASAASSPNQISSNALLRNEKSIGVYLGLPKPDNASAHLGQRMQQSFSHEEQRKMLSTLEAIFQRAEEVEGGIGIGELRDSSLPAGDGSDHKVEALRDVRGILDQMWWSGSAFLVRSAEVLADGSRNAAWRKPYGEAGILDFFLKITATPDIPQDLMMHSLRLIGNSCADTDDNRIRVVQSNYLIPLMDLLRNPALLRIAIPVIYNICIDFEPASHQAAENGLAYALARTLVETPNITALPIFTYIIQLFELIGSSPRGPDMSPESTVVTLFWLASTPETELDDFVAIVNAAASFLENVKFQRQLILTRSVETSLSFLVESYSRFTPDGETPSEQDDTTKQLSQMRGNLIRALSDISYLPEFSQAYPLDSPLIGSLRMWLSVSQIQLQLCACVMLGNVARSDDVCRTMVHEFRVQDPLVNILETSNDTQLLHAAAGFLKNLAIPAENKTALGEGNLIETMARLWELDTLPQIQYSSASLARQVIGGSFPNTQKLLSPLSPDPDSPAHAQTYLSLLLRLHDKSDQAPTKTEVARLVTAVCRTLHSGNQGVPIEILQDNKFRLYSLHPAIGRPLVTMVCQDDWPVIRSEGWFAFALISRTREGALAVYEAMQNIEVLKRVVKAVTGRSVLNEKDDIIPVSETDTEGSQAGDDAETEMRRRDRDNVMVLLTETLKNIPDEIMPARKRAYELLLQGQDALHLSFSELIGQAEDEREAK</sequence>
<evidence type="ECO:0000256" key="3">
    <source>
        <dbReference type="ARBA" id="ARBA00004514"/>
    </source>
</evidence>
<feature type="region of interest" description="Disordered" evidence="8">
    <location>
        <begin position="645"/>
        <end position="664"/>
    </location>
</feature>
<dbReference type="STRING" id="1328760.A0A165GZH3"/>
<evidence type="ECO:0000256" key="8">
    <source>
        <dbReference type="SAM" id="MobiDB-lite"/>
    </source>
</evidence>
<dbReference type="Gene3D" id="1.25.10.10">
    <property type="entry name" value="Leucine-rich Repeat Variant"/>
    <property type="match status" value="2"/>
</dbReference>
<dbReference type="InterPro" id="IPR016024">
    <property type="entry name" value="ARM-type_fold"/>
</dbReference>
<dbReference type="SMART" id="SM00185">
    <property type="entry name" value="ARM"/>
    <property type="match status" value="2"/>
</dbReference>
<name>A0A165GZH3_XYLHT</name>
<keyword evidence="4" id="KW-0963">Cytoplasm</keyword>
<comment type="subcellular location">
    <subcellularLocation>
        <location evidence="3">Cytoplasm</location>
        <location evidence="3">Cytosol</location>
    </subcellularLocation>
    <subcellularLocation>
        <location evidence="2">Endoplasmic reticulum</location>
    </subcellularLocation>
    <subcellularLocation>
        <location evidence="1">Mitochondrion</location>
    </subcellularLocation>
</comment>
<dbReference type="GO" id="GO:0005739">
    <property type="term" value="C:mitochondrion"/>
    <property type="evidence" value="ECO:0007669"/>
    <property type="project" value="UniProtKB-SubCell"/>
</dbReference>
<dbReference type="GeneID" id="28894273"/>
<dbReference type="GO" id="GO:0005829">
    <property type="term" value="C:cytosol"/>
    <property type="evidence" value="ECO:0007669"/>
    <property type="project" value="UniProtKB-SubCell"/>
</dbReference>
<evidence type="ECO:0000256" key="5">
    <source>
        <dbReference type="ARBA" id="ARBA00022824"/>
    </source>
</evidence>
<dbReference type="InParanoid" id="A0A165GZH3"/>
<organism evidence="9 10">
    <name type="scientific">Xylona heveae (strain CBS 132557 / TC161)</name>
    <dbReference type="NCBI Taxonomy" id="1328760"/>
    <lineage>
        <taxon>Eukaryota</taxon>
        <taxon>Fungi</taxon>
        <taxon>Dikarya</taxon>
        <taxon>Ascomycota</taxon>
        <taxon>Pezizomycotina</taxon>
        <taxon>Xylonomycetes</taxon>
        <taxon>Xylonales</taxon>
        <taxon>Xylonaceae</taxon>
        <taxon>Xylona</taxon>
    </lineage>
</organism>
<protein>
    <submittedName>
        <fullName evidence="9">ARM repeat-containing protein</fullName>
    </submittedName>
</protein>
<gene>
    <name evidence="9" type="ORF">L228DRAFT_136114</name>
</gene>
<keyword evidence="5" id="KW-0256">Endoplasmic reticulum</keyword>
<dbReference type="GO" id="GO:0005085">
    <property type="term" value="F:guanyl-nucleotide exchange factor activity"/>
    <property type="evidence" value="ECO:0007669"/>
    <property type="project" value="InterPro"/>
</dbReference>